<evidence type="ECO:0000256" key="5">
    <source>
        <dbReference type="ARBA" id="ARBA00022496"/>
    </source>
</evidence>
<evidence type="ECO:0000256" key="11">
    <source>
        <dbReference type="ARBA" id="ARBA00023136"/>
    </source>
</evidence>
<dbReference type="Pfam" id="PF00593">
    <property type="entry name" value="TonB_dep_Rec_b-barrel"/>
    <property type="match status" value="1"/>
</dbReference>
<organism evidence="18 19">
    <name type="scientific">Shewanella khirikhana</name>
    <dbReference type="NCBI Taxonomy" id="1965282"/>
    <lineage>
        <taxon>Bacteria</taxon>
        <taxon>Pseudomonadati</taxon>
        <taxon>Pseudomonadota</taxon>
        <taxon>Gammaproteobacteria</taxon>
        <taxon>Alteromonadales</taxon>
        <taxon>Shewanellaceae</taxon>
        <taxon>Shewanella</taxon>
    </lineage>
</organism>
<evidence type="ECO:0000259" key="17">
    <source>
        <dbReference type="Pfam" id="PF07715"/>
    </source>
</evidence>
<dbReference type="Proteomes" id="UP000278437">
    <property type="component" value="Chromosome"/>
</dbReference>
<evidence type="ECO:0000256" key="2">
    <source>
        <dbReference type="ARBA" id="ARBA00009810"/>
    </source>
</evidence>
<dbReference type="PANTHER" id="PTHR32552:SF68">
    <property type="entry name" value="FERRICHROME OUTER MEMBRANE TRANSPORTER_PHAGE RECEPTOR"/>
    <property type="match status" value="1"/>
</dbReference>
<dbReference type="Gene3D" id="2.170.130.10">
    <property type="entry name" value="TonB-dependent receptor, plug domain"/>
    <property type="match status" value="1"/>
</dbReference>
<evidence type="ECO:0000256" key="10">
    <source>
        <dbReference type="ARBA" id="ARBA00023077"/>
    </source>
</evidence>
<dbReference type="EMBL" id="CP020373">
    <property type="protein sequence ID" value="AZQ11256.1"/>
    <property type="molecule type" value="Genomic_DNA"/>
</dbReference>
<dbReference type="InterPro" id="IPR036942">
    <property type="entry name" value="Beta-barrel_TonB_sf"/>
</dbReference>
<dbReference type="InterPro" id="IPR010105">
    <property type="entry name" value="TonB_sidphr_rcpt"/>
</dbReference>
<feature type="domain" description="TonB-dependent receptor-like beta-barrel" evidence="16">
    <location>
        <begin position="250"/>
        <end position="695"/>
    </location>
</feature>
<evidence type="ECO:0000313" key="19">
    <source>
        <dbReference type="Proteomes" id="UP000278437"/>
    </source>
</evidence>
<dbReference type="InterPro" id="IPR039426">
    <property type="entry name" value="TonB-dep_rcpt-like"/>
</dbReference>
<dbReference type="SUPFAM" id="SSF56935">
    <property type="entry name" value="Porins"/>
    <property type="match status" value="1"/>
</dbReference>
<keyword evidence="10 15" id="KW-0798">TonB box</keyword>
<accession>A0ABM7DBE5</accession>
<evidence type="ECO:0000256" key="9">
    <source>
        <dbReference type="ARBA" id="ARBA00023065"/>
    </source>
</evidence>
<gene>
    <name evidence="18" type="primary">fhuA_1</name>
    <name evidence="18" type="ORF">STH12_02170</name>
</gene>
<dbReference type="Gene3D" id="2.40.170.20">
    <property type="entry name" value="TonB-dependent receptor, beta-barrel domain"/>
    <property type="match status" value="1"/>
</dbReference>
<evidence type="ECO:0000256" key="13">
    <source>
        <dbReference type="ARBA" id="ARBA00023237"/>
    </source>
</evidence>
<dbReference type="NCBIfam" id="TIGR01783">
    <property type="entry name" value="TonB-siderophor"/>
    <property type="match status" value="1"/>
</dbReference>
<keyword evidence="4 14" id="KW-1134">Transmembrane beta strand</keyword>
<dbReference type="CDD" id="cd01347">
    <property type="entry name" value="ligand_gated_channel"/>
    <property type="match status" value="1"/>
</dbReference>
<name>A0ABM7DBE5_9GAMM</name>
<comment type="subcellular location">
    <subcellularLocation>
        <location evidence="1 14">Cell outer membrane</location>
        <topology evidence="1 14">Multi-pass membrane protein</topology>
    </subcellularLocation>
</comment>
<keyword evidence="12 18" id="KW-0675">Receptor</keyword>
<feature type="domain" description="TonB-dependent receptor plug" evidence="17">
    <location>
        <begin position="77"/>
        <end position="178"/>
    </location>
</feature>
<proteinExistence type="inferred from homology"/>
<dbReference type="InterPro" id="IPR000531">
    <property type="entry name" value="Beta-barrel_TonB"/>
</dbReference>
<evidence type="ECO:0000256" key="1">
    <source>
        <dbReference type="ARBA" id="ARBA00004571"/>
    </source>
</evidence>
<sequence length="726" mass="80540">MLTILITLTPVRLINGEEMKGRITLLGSSIALALTSATAVSHAQEASTASQATDIERLVIYSQGYRTTGSKSRLSPIESPMSYEVYDAELLKLRQADSVNEALRYVAGITPENRPTTTIFDQYTIRGFQSYRNYYDGLPLQYNGLWNLVPQVDAFATDSIEVLKGPTSVLYGSAPPGGMVNQVAKQPLGSEQTLLRSRLGTNQMLELGVDHNGVATDSIDYRIVALGRQRDGQMETTEEQRWFVAPSLTWRVAERTSLNLNLYYQQDPSMIPSTPLPSVGTLVDASYGKLNANAYAGDRNWGKMDRDMLLAGYKLNHEFSDNLSFLQNLRYTKGEGLQRNTYNSGLSDGDRLLARNAYFTDEAIEGLAVDNQLAWTISTGVLAHKLLFGIDYQYQDSDINYGDTLGTDTPAIDLGAPDHNLIRPEQLPVGTYTERHDIKQRQLGFYLQDEITWDALTILANLRHDSYDSTDAATKLYLGEGGFEEAKTDQNELTGRIAAIYRFDNGISPYVSFAQSYEPTTGRDSISGDVFKPTTASQWETGLKYASGDGRTQLTLALFDITQQDLVVNTPDWMRYTQAGELNSRGFEFAFRTRIGDFMSLDGSYNQQDVEFTENQLDPALVGKTPEWVADRQASLWATFYVTESLDLSTGVRHVGDSMLDDHNTGTVPGYTLVDVAASWRLGDSYRLGLTVSNLTDKRYVGACSGVNNCWMGAERSVELGLEVDL</sequence>
<keyword evidence="6 14" id="KW-0812">Transmembrane</keyword>
<keyword evidence="9" id="KW-0406">Ion transport</keyword>
<evidence type="ECO:0000256" key="3">
    <source>
        <dbReference type="ARBA" id="ARBA00022448"/>
    </source>
</evidence>
<evidence type="ECO:0000256" key="15">
    <source>
        <dbReference type="RuleBase" id="RU003357"/>
    </source>
</evidence>
<evidence type="ECO:0000256" key="7">
    <source>
        <dbReference type="ARBA" id="ARBA00022729"/>
    </source>
</evidence>
<evidence type="ECO:0000256" key="12">
    <source>
        <dbReference type="ARBA" id="ARBA00023170"/>
    </source>
</evidence>
<evidence type="ECO:0000256" key="4">
    <source>
        <dbReference type="ARBA" id="ARBA00022452"/>
    </source>
</evidence>
<keyword evidence="7" id="KW-0732">Signal</keyword>
<reference evidence="19" key="1">
    <citation type="submission" date="2017-03" db="EMBL/GenBank/DDBJ databases">
        <title>Full genome sequence of a non-lethal Shewanella isolate that potentiates virulence of Vibio parahaemolyticus causing acute hepatopancreatic necrosis disease (AHPND) in shrimp.</title>
        <authorList>
            <person name="Prachumwat A."/>
            <person name="Sritunyalucksana K."/>
        </authorList>
    </citation>
    <scope>NUCLEOTIDE SEQUENCE [LARGE SCALE GENOMIC DNA]</scope>
    <source>
        <strain evidence="19">TH2012</strain>
    </source>
</reference>
<keyword evidence="19" id="KW-1185">Reference proteome</keyword>
<dbReference type="InterPro" id="IPR012910">
    <property type="entry name" value="Plug_dom"/>
</dbReference>
<keyword evidence="13 14" id="KW-0998">Cell outer membrane</keyword>
<protein>
    <submittedName>
        <fullName evidence="18">Ferrichrome-iron receptor</fullName>
    </submittedName>
</protein>
<evidence type="ECO:0000259" key="16">
    <source>
        <dbReference type="Pfam" id="PF00593"/>
    </source>
</evidence>
<comment type="similarity">
    <text evidence="2 14 15">Belongs to the TonB-dependent receptor family.</text>
</comment>
<keyword evidence="5" id="KW-0410">Iron transport</keyword>
<keyword evidence="11 14" id="KW-0472">Membrane</keyword>
<dbReference type="PANTHER" id="PTHR32552">
    <property type="entry name" value="FERRICHROME IRON RECEPTOR-RELATED"/>
    <property type="match status" value="1"/>
</dbReference>
<evidence type="ECO:0000313" key="18">
    <source>
        <dbReference type="EMBL" id="AZQ11256.1"/>
    </source>
</evidence>
<keyword evidence="8" id="KW-0408">Iron</keyword>
<evidence type="ECO:0000256" key="6">
    <source>
        <dbReference type="ARBA" id="ARBA00022692"/>
    </source>
</evidence>
<dbReference type="Pfam" id="PF07715">
    <property type="entry name" value="Plug"/>
    <property type="match status" value="1"/>
</dbReference>
<keyword evidence="3 14" id="KW-0813">Transport</keyword>
<evidence type="ECO:0000256" key="14">
    <source>
        <dbReference type="PROSITE-ProRule" id="PRU01360"/>
    </source>
</evidence>
<dbReference type="InterPro" id="IPR037066">
    <property type="entry name" value="Plug_dom_sf"/>
</dbReference>
<evidence type="ECO:0000256" key="8">
    <source>
        <dbReference type="ARBA" id="ARBA00023004"/>
    </source>
</evidence>
<dbReference type="PROSITE" id="PS52016">
    <property type="entry name" value="TONB_DEPENDENT_REC_3"/>
    <property type="match status" value="1"/>
</dbReference>